<evidence type="ECO:0000256" key="3">
    <source>
        <dbReference type="ARBA" id="ARBA00022729"/>
    </source>
</evidence>
<evidence type="ECO:0000313" key="6">
    <source>
        <dbReference type="Proteomes" id="UP000694523"/>
    </source>
</evidence>
<protein>
    <recommendedName>
        <fullName evidence="4">C1q domain-containing protein</fullName>
    </recommendedName>
</protein>
<dbReference type="InterPro" id="IPR008983">
    <property type="entry name" value="Tumour_necrosis_fac-like_dom"/>
</dbReference>
<name>A0A8C6SIB3_9GOBI</name>
<sequence length="179" mass="19286">PHWAFLSLTPLSPASLLLSPPKWGSRIPTILLAPIQNTNSKLGQVAFSASLLTSGAGHTGPFNAFTPLVFRHVISNIGNAYSPTTGFFIAPVRGAYHFEFYIAALGSTHNSGAGLLKNGEHVVIAYETEAKSWGQSANGATLLLEANDIVSLRLWANTRIYENTNRHNTFSGQLPQDVK</sequence>
<dbReference type="PRINTS" id="PR00007">
    <property type="entry name" value="COMPLEMNTC1Q"/>
</dbReference>
<reference evidence="5" key="2">
    <citation type="submission" date="2025-09" db="UniProtKB">
        <authorList>
            <consortium name="Ensembl"/>
        </authorList>
    </citation>
    <scope>IDENTIFICATION</scope>
</reference>
<comment type="subcellular location">
    <subcellularLocation>
        <location evidence="1">Secreted</location>
    </subcellularLocation>
</comment>
<organism evidence="5 6">
    <name type="scientific">Neogobius melanostomus</name>
    <name type="common">round goby</name>
    <dbReference type="NCBI Taxonomy" id="47308"/>
    <lineage>
        <taxon>Eukaryota</taxon>
        <taxon>Metazoa</taxon>
        <taxon>Chordata</taxon>
        <taxon>Craniata</taxon>
        <taxon>Vertebrata</taxon>
        <taxon>Euteleostomi</taxon>
        <taxon>Actinopterygii</taxon>
        <taxon>Neopterygii</taxon>
        <taxon>Teleostei</taxon>
        <taxon>Neoteleostei</taxon>
        <taxon>Acanthomorphata</taxon>
        <taxon>Gobiaria</taxon>
        <taxon>Gobiiformes</taxon>
        <taxon>Gobioidei</taxon>
        <taxon>Gobiidae</taxon>
        <taxon>Benthophilinae</taxon>
        <taxon>Neogobiini</taxon>
        <taxon>Neogobius</taxon>
    </lineage>
</organism>
<keyword evidence="6" id="KW-1185">Reference proteome</keyword>
<evidence type="ECO:0000313" key="5">
    <source>
        <dbReference type="Ensembl" id="ENSNMLP00000007223.1"/>
    </source>
</evidence>
<evidence type="ECO:0000256" key="2">
    <source>
        <dbReference type="ARBA" id="ARBA00022525"/>
    </source>
</evidence>
<keyword evidence="2" id="KW-0964">Secreted</keyword>
<feature type="domain" description="C1q" evidence="4">
    <location>
        <begin position="40"/>
        <end position="179"/>
    </location>
</feature>
<dbReference type="PANTHER" id="PTHR22923:SF102">
    <property type="entry name" value="CEREBELLIN 13-RELATED"/>
    <property type="match status" value="1"/>
</dbReference>
<dbReference type="Ensembl" id="ENSNMLT00000008228.1">
    <property type="protein sequence ID" value="ENSNMLP00000007223.1"/>
    <property type="gene ID" value="ENSNMLG00000005202.1"/>
</dbReference>
<reference evidence="5" key="1">
    <citation type="submission" date="2025-08" db="UniProtKB">
        <authorList>
            <consortium name="Ensembl"/>
        </authorList>
    </citation>
    <scope>IDENTIFICATION</scope>
</reference>
<evidence type="ECO:0000256" key="1">
    <source>
        <dbReference type="ARBA" id="ARBA00004613"/>
    </source>
</evidence>
<evidence type="ECO:0000259" key="4">
    <source>
        <dbReference type="PROSITE" id="PS50871"/>
    </source>
</evidence>
<dbReference type="AlphaFoldDB" id="A0A8C6SIB3"/>
<dbReference type="Gene3D" id="2.60.120.40">
    <property type="match status" value="1"/>
</dbReference>
<dbReference type="InterPro" id="IPR001073">
    <property type="entry name" value="C1q_dom"/>
</dbReference>
<dbReference type="Proteomes" id="UP000694523">
    <property type="component" value="Unplaced"/>
</dbReference>
<accession>A0A8C6SIB3</accession>
<dbReference type="Pfam" id="PF00386">
    <property type="entry name" value="C1q"/>
    <property type="match status" value="1"/>
</dbReference>
<dbReference type="SMART" id="SM00110">
    <property type="entry name" value="C1Q"/>
    <property type="match status" value="1"/>
</dbReference>
<dbReference type="SUPFAM" id="SSF49842">
    <property type="entry name" value="TNF-like"/>
    <property type="match status" value="1"/>
</dbReference>
<dbReference type="PANTHER" id="PTHR22923">
    <property type="entry name" value="CEREBELLIN-RELATED"/>
    <property type="match status" value="1"/>
</dbReference>
<dbReference type="GO" id="GO:0005576">
    <property type="term" value="C:extracellular region"/>
    <property type="evidence" value="ECO:0007669"/>
    <property type="project" value="UniProtKB-SubCell"/>
</dbReference>
<dbReference type="InterPro" id="IPR050822">
    <property type="entry name" value="Cerebellin_Synaptic_Org"/>
</dbReference>
<proteinExistence type="predicted"/>
<keyword evidence="3" id="KW-0732">Signal</keyword>
<dbReference type="PROSITE" id="PS50871">
    <property type="entry name" value="C1Q"/>
    <property type="match status" value="1"/>
</dbReference>